<accession>A0ABM0H0E3</accession>
<dbReference type="CDD" id="cd00087">
    <property type="entry name" value="FReD"/>
    <property type="match status" value="1"/>
</dbReference>
<gene>
    <name evidence="4" type="primary">LOC100378043</name>
</gene>
<keyword evidence="1" id="KW-0472">Membrane</keyword>
<organism evidence="3 4">
    <name type="scientific">Saccoglossus kowalevskii</name>
    <name type="common">Acorn worm</name>
    <dbReference type="NCBI Taxonomy" id="10224"/>
    <lineage>
        <taxon>Eukaryota</taxon>
        <taxon>Metazoa</taxon>
        <taxon>Hemichordata</taxon>
        <taxon>Enteropneusta</taxon>
        <taxon>Harrimaniidae</taxon>
        <taxon>Saccoglossus</taxon>
    </lineage>
</organism>
<dbReference type="RefSeq" id="XP_002741425.1">
    <property type="nucleotide sequence ID" value="XM_002741379.1"/>
</dbReference>
<dbReference type="Gene3D" id="3.90.215.10">
    <property type="entry name" value="Gamma Fibrinogen, chain A, domain 1"/>
    <property type="match status" value="1"/>
</dbReference>
<dbReference type="Pfam" id="PF00147">
    <property type="entry name" value="Fibrinogen_C"/>
    <property type="match status" value="1"/>
</dbReference>
<evidence type="ECO:0000259" key="2">
    <source>
        <dbReference type="PROSITE" id="PS51406"/>
    </source>
</evidence>
<keyword evidence="1" id="KW-0812">Transmembrane</keyword>
<dbReference type="SMART" id="SM00186">
    <property type="entry name" value="FBG"/>
    <property type="match status" value="1"/>
</dbReference>
<feature type="transmembrane region" description="Helical" evidence="1">
    <location>
        <begin position="134"/>
        <end position="156"/>
    </location>
</feature>
<keyword evidence="1" id="KW-1133">Transmembrane helix</keyword>
<keyword evidence="3" id="KW-1185">Reference proteome</keyword>
<dbReference type="InterPro" id="IPR014716">
    <property type="entry name" value="Fibrinogen_a/b/g_C_1"/>
</dbReference>
<name>A0ABM0H0E3_SACKO</name>
<dbReference type="InterPro" id="IPR050373">
    <property type="entry name" value="Fibrinogen_C-term_domain"/>
</dbReference>
<evidence type="ECO:0000256" key="1">
    <source>
        <dbReference type="SAM" id="Phobius"/>
    </source>
</evidence>
<dbReference type="SUPFAM" id="SSF56496">
    <property type="entry name" value="Fibrinogen C-terminal domain-like"/>
    <property type="match status" value="1"/>
</dbReference>
<feature type="domain" description="Fibrinogen C-terminal" evidence="2">
    <location>
        <begin position="192"/>
        <end position="427"/>
    </location>
</feature>
<feature type="transmembrane region" description="Helical" evidence="1">
    <location>
        <begin position="54"/>
        <end position="73"/>
    </location>
</feature>
<dbReference type="Proteomes" id="UP000694865">
    <property type="component" value="Unplaced"/>
</dbReference>
<dbReference type="PROSITE" id="PS51406">
    <property type="entry name" value="FIBRINOGEN_C_2"/>
    <property type="match status" value="1"/>
</dbReference>
<evidence type="ECO:0000313" key="3">
    <source>
        <dbReference type="Proteomes" id="UP000694865"/>
    </source>
</evidence>
<dbReference type="GeneID" id="100378043"/>
<sequence>MSKETMYPLIEDDERHTCIDIKNGRTAKNGSSKEDVKISSRYAECRTRSPLKKLGIAILYYITSMLIASYASVLANDWVPDKKIHPSLPDIVFNNTSTLSHGNRISDWLLVFSVVLTSAVVLSHKDRFIILRHFSCIICTLYMMRSIAILVTPLPLTEPIVDCLPPTDGSLPGLVKATFNHFSKVVDPNKKQFLCAMVRDCYEGFLLGVIQDDVYYIQLEDATVPYQIRCEMDPASGGGGGWTVIQRRFDGSVNFYDTWDAYKNGMGDPLTGEYYFGNDKIHEVTSQKTYQLRVDMTEWDSTAHTVTHDSFAVGNETSKYILSVGNKIEGDLNDALSFHSGAQFSTTDQDNDNNVADDCADLCKGGWWYKKDIPLDMRCYTSHLNSNYDPGGTMCAFERGIVYYTDYSDPNNVQKICLKTVTMKLRP</sequence>
<proteinExistence type="predicted"/>
<evidence type="ECO:0000313" key="4">
    <source>
        <dbReference type="RefSeq" id="XP_002741425.1"/>
    </source>
</evidence>
<feature type="transmembrane region" description="Helical" evidence="1">
    <location>
        <begin position="105"/>
        <end position="122"/>
    </location>
</feature>
<dbReference type="InterPro" id="IPR002181">
    <property type="entry name" value="Fibrinogen_a/b/g_C_dom"/>
</dbReference>
<protein>
    <submittedName>
        <fullName evidence="4">Ryncolin-4-like</fullName>
    </submittedName>
</protein>
<reference evidence="4" key="1">
    <citation type="submission" date="2025-08" db="UniProtKB">
        <authorList>
            <consortium name="RefSeq"/>
        </authorList>
    </citation>
    <scope>IDENTIFICATION</scope>
    <source>
        <tissue evidence="4">Testes</tissue>
    </source>
</reference>
<dbReference type="PANTHER" id="PTHR19143">
    <property type="entry name" value="FIBRINOGEN/TENASCIN/ANGIOPOEITIN"/>
    <property type="match status" value="1"/>
</dbReference>
<dbReference type="InterPro" id="IPR036056">
    <property type="entry name" value="Fibrinogen-like_C"/>
</dbReference>